<organism evidence="1 2">
    <name type="scientific">Listeria grayi FSL F6-1183</name>
    <dbReference type="NCBI Taxonomy" id="1265827"/>
    <lineage>
        <taxon>Bacteria</taxon>
        <taxon>Bacillati</taxon>
        <taxon>Bacillota</taxon>
        <taxon>Bacilli</taxon>
        <taxon>Bacillales</taxon>
        <taxon>Listeriaceae</taxon>
        <taxon>Listeria</taxon>
    </lineage>
</organism>
<dbReference type="EMBL" id="AODG01000012">
    <property type="protein sequence ID" value="EUJ27237.1"/>
    <property type="molecule type" value="Genomic_DNA"/>
</dbReference>
<proteinExistence type="predicted"/>
<dbReference type="AlphaFoldDB" id="A0A829R5M3"/>
<name>A0A829R5M3_LISGR</name>
<reference evidence="1 2" key="1">
    <citation type="submission" date="2012-12" db="EMBL/GenBank/DDBJ databases">
        <title>Novel taxa of Listeriaceae from agricultural environments in the United States.</title>
        <authorList>
            <person name="den Bakker H.C."/>
            <person name="Allred A."/>
            <person name="Warchocki S."/>
            <person name="Wright E.M."/>
            <person name="Burrell A."/>
            <person name="Nightingale K.K."/>
            <person name="Kephart D."/>
            <person name="Wiedmann M."/>
        </authorList>
    </citation>
    <scope>NUCLEOTIDE SEQUENCE [LARGE SCALE GENOMIC DNA]</scope>
    <source>
        <strain evidence="1 2">FSL F6-1183</strain>
    </source>
</reference>
<sequence>MNLKYNVIYFTKKEIIIIPIDNLTGEIIEEPPAIIDKVKVQSVIFKKKLLGYVLRILTEEDEIRFKVNSKMIGAKWHSLNMERILKEET</sequence>
<comment type="caution">
    <text evidence="1">The sequence shown here is derived from an EMBL/GenBank/DDBJ whole genome shotgun (WGS) entry which is preliminary data.</text>
</comment>
<dbReference type="Proteomes" id="UP000019251">
    <property type="component" value="Unassembled WGS sequence"/>
</dbReference>
<accession>A0A829R5M3</accession>
<gene>
    <name evidence="1" type="ORF">LMUR_10372</name>
</gene>
<protein>
    <submittedName>
        <fullName evidence="1">Uncharacterized protein</fullName>
    </submittedName>
</protein>
<evidence type="ECO:0000313" key="1">
    <source>
        <dbReference type="EMBL" id="EUJ27237.1"/>
    </source>
</evidence>
<evidence type="ECO:0000313" key="2">
    <source>
        <dbReference type="Proteomes" id="UP000019251"/>
    </source>
</evidence>